<protein>
    <recommendedName>
        <fullName evidence="2">DUF5671 domain-containing protein</fullName>
    </recommendedName>
</protein>
<keyword evidence="1" id="KW-0472">Membrane</keyword>
<keyword evidence="1" id="KW-1133">Transmembrane helix</keyword>
<feature type="transmembrane region" description="Helical" evidence="1">
    <location>
        <begin position="398"/>
        <end position="423"/>
    </location>
</feature>
<reference evidence="3 4" key="1">
    <citation type="journal article" date="2023" name="Int. J. Syst. Evol. Microbiol.">
        <title>Arthrobacter mangrovi sp. nov., an actinobacterium isolated from the rhizosphere of a mangrove.</title>
        <authorList>
            <person name="Hamada M."/>
            <person name="Saitou S."/>
            <person name="Enomoto N."/>
            <person name="Nanri K."/>
            <person name="Hidaka K."/>
            <person name="Miura T."/>
            <person name="Tamura T."/>
        </authorList>
    </citation>
    <scope>NUCLEOTIDE SEQUENCE [LARGE SCALE GENOMIC DNA]</scope>
    <source>
        <strain evidence="3 4">NBRC 112813</strain>
    </source>
</reference>
<feature type="transmembrane region" description="Helical" evidence="1">
    <location>
        <begin position="130"/>
        <end position="148"/>
    </location>
</feature>
<evidence type="ECO:0000256" key="1">
    <source>
        <dbReference type="SAM" id="Phobius"/>
    </source>
</evidence>
<name>A0ABQ5MPR2_9MICC</name>
<feature type="transmembrane region" description="Helical" evidence="1">
    <location>
        <begin position="23"/>
        <end position="45"/>
    </location>
</feature>
<dbReference type="EMBL" id="BRVS01000001">
    <property type="protein sequence ID" value="GLB65979.1"/>
    <property type="molecule type" value="Genomic_DNA"/>
</dbReference>
<comment type="caution">
    <text evidence="3">The sequence shown here is derived from an EMBL/GenBank/DDBJ whole genome shotgun (WGS) entry which is preliminary data.</text>
</comment>
<feature type="transmembrane region" description="Helical" evidence="1">
    <location>
        <begin position="322"/>
        <end position="347"/>
    </location>
</feature>
<dbReference type="Proteomes" id="UP001209654">
    <property type="component" value="Unassembled WGS sequence"/>
</dbReference>
<feature type="transmembrane region" description="Helical" evidence="1">
    <location>
        <begin position="65"/>
        <end position="84"/>
    </location>
</feature>
<organism evidence="3 4">
    <name type="scientific">Arthrobacter mangrovi</name>
    <dbReference type="NCBI Taxonomy" id="2966350"/>
    <lineage>
        <taxon>Bacteria</taxon>
        <taxon>Bacillati</taxon>
        <taxon>Actinomycetota</taxon>
        <taxon>Actinomycetes</taxon>
        <taxon>Micrococcales</taxon>
        <taxon>Micrococcaceae</taxon>
        <taxon>Arthrobacter</taxon>
    </lineage>
</organism>
<feature type="domain" description="DUF5671" evidence="2">
    <location>
        <begin position="323"/>
        <end position="450"/>
    </location>
</feature>
<feature type="domain" description="DUF5671" evidence="2">
    <location>
        <begin position="23"/>
        <end position="127"/>
    </location>
</feature>
<feature type="transmembrane region" description="Helical" evidence="1">
    <location>
        <begin position="287"/>
        <end position="310"/>
    </location>
</feature>
<feature type="transmembrane region" description="Helical" evidence="1">
    <location>
        <begin position="359"/>
        <end position="377"/>
    </location>
</feature>
<feature type="transmembrane region" description="Helical" evidence="1">
    <location>
        <begin position="242"/>
        <end position="275"/>
    </location>
</feature>
<keyword evidence="1" id="KW-0812">Transmembrane</keyword>
<dbReference type="Pfam" id="PF18920">
    <property type="entry name" value="DUF5671"/>
    <property type="match status" value="2"/>
</dbReference>
<sequence length="562" mass="58682">MTAALAPASGPGAGTVQRTVRHLVVYTLLFVLVSIAASGAGALLGRLLGIGSEFVAGDVAGLAQGFAFFLIGGPLAAILWWSVWRRLGEPAERSSLAWGLYVAAMYVVSMVISTTSLLATLSELIAGRTAGWGMTIGGALVWGAVWFWHRWMWRHPGKGPLRLTPVPAVAGTVYGLVIGTGGTVTALAALFDSAVEALTGTTAVGRPWWVFALQALAWAAAGVILWLWHWFHEGGRRLRSRLADVALVVAGVLGACVLAVTGWGTLLFVILRLAFDRSEPVSELLEPLGFAVAAGAVGTGVWLYHASVAARRTEGTREGARLVVCGVGLAAAATGIGVVVDSLLALAGNTLAGTDPRTLLLGGISALAVGGPLWWRSWRPGRAGRTTAAAPEPAGRRVYLITVFGISAVVALVTLLVIGYRVFELLLDGTTPGSLVDRIRAPFGLLAATGLVAGYHFSVWRHERPAVPSRPPAASRPIGHIVLVSAGDPEPWRRAAEEVTGARITVWTRADAPAAPEAGREGPEPEEPVAARLERALADVRADRVLVIAGPGSKLEVIALAD</sequence>
<accession>A0ABQ5MPR2</accession>
<keyword evidence="4" id="KW-1185">Reference proteome</keyword>
<dbReference type="InterPro" id="IPR043728">
    <property type="entry name" value="DUF5671"/>
</dbReference>
<evidence type="ECO:0000259" key="2">
    <source>
        <dbReference type="Pfam" id="PF18920"/>
    </source>
</evidence>
<proteinExistence type="predicted"/>
<gene>
    <name evidence="3" type="ORF">AHIS1636_04180</name>
</gene>
<feature type="transmembrane region" description="Helical" evidence="1">
    <location>
        <begin position="443"/>
        <end position="460"/>
    </location>
</feature>
<feature type="transmembrane region" description="Helical" evidence="1">
    <location>
        <begin position="211"/>
        <end position="230"/>
    </location>
</feature>
<feature type="transmembrane region" description="Helical" evidence="1">
    <location>
        <begin position="168"/>
        <end position="191"/>
    </location>
</feature>
<evidence type="ECO:0000313" key="3">
    <source>
        <dbReference type="EMBL" id="GLB65979.1"/>
    </source>
</evidence>
<evidence type="ECO:0000313" key="4">
    <source>
        <dbReference type="Proteomes" id="UP001209654"/>
    </source>
</evidence>
<feature type="transmembrane region" description="Helical" evidence="1">
    <location>
        <begin position="96"/>
        <end position="118"/>
    </location>
</feature>